<feature type="transmembrane region" description="Helical" evidence="10">
    <location>
        <begin position="113"/>
        <end position="136"/>
    </location>
</feature>
<reference evidence="13 14" key="1">
    <citation type="submission" date="2020-04" db="EMBL/GenBank/DDBJ databases">
        <title>MicrobeNet Type strains.</title>
        <authorList>
            <person name="Nicholson A.C."/>
        </authorList>
    </citation>
    <scope>NUCLEOTIDE SEQUENCE [LARGE SCALE GENOMIC DNA]</scope>
    <source>
        <strain evidence="13 14">DSM 44445</strain>
    </source>
</reference>
<keyword evidence="7 10" id="KW-0406">Ion transport</keyword>
<dbReference type="InterPro" id="IPR001607">
    <property type="entry name" value="Znf_UBP"/>
</dbReference>
<dbReference type="EMBL" id="JAAXPE010000004">
    <property type="protein sequence ID" value="NKY85199.1"/>
    <property type="molecule type" value="Genomic_DNA"/>
</dbReference>
<dbReference type="Gene3D" id="6.10.140.1330">
    <property type="match status" value="1"/>
</dbReference>
<feature type="transmembrane region" description="Helical" evidence="10">
    <location>
        <begin position="371"/>
        <end position="394"/>
    </location>
</feature>
<dbReference type="Proteomes" id="UP000523447">
    <property type="component" value="Unassembled WGS sequence"/>
</dbReference>
<evidence type="ECO:0000256" key="7">
    <source>
        <dbReference type="ARBA" id="ARBA00023065"/>
    </source>
</evidence>
<keyword evidence="10" id="KW-0050">Antiport</keyword>
<evidence type="ECO:0000256" key="8">
    <source>
        <dbReference type="ARBA" id="ARBA00023136"/>
    </source>
</evidence>
<feature type="transmembrane region" description="Helical" evidence="10">
    <location>
        <begin position="261"/>
        <end position="278"/>
    </location>
</feature>
<dbReference type="PROSITE" id="PS50271">
    <property type="entry name" value="ZF_UBP"/>
    <property type="match status" value="1"/>
</dbReference>
<dbReference type="NCBIfam" id="TIGR00831">
    <property type="entry name" value="a_cpa1"/>
    <property type="match status" value="1"/>
</dbReference>
<evidence type="ECO:0000256" key="2">
    <source>
        <dbReference type="ARBA" id="ARBA00022448"/>
    </source>
</evidence>
<feature type="transmembrane region" description="Helical" evidence="10">
    <location>
        <begin position="406"/>
        <end position="427"/>
    </location>
</feature>
<evidence type="ECO:0000256" key="6">
    <source>
        <dbReference type="ARBA" id="ARBA00023053"/>
    </source>
</evidence>
<dbReference type="GO" id="GO:0015386">
    <property type="term" value="F:potassium:proton antiporter activity"/>
    <property type="evidence" value="ECO:0007669"/>
    <property type="project" value="TreeGrafter"/>
</dbReference>
<feature type="domain" description="UBP-type" evidence="12">
    <location>
        <begin position="568"/>
        <end position="652"/>
    </location>
</feature>
<dbReference type="Pfam" id="PF02148">
    <property type="entry name" value="zf-UBP"/>
    <property type="match status" value="1"/>
</dbReference>
<feature type="transmembrane region" description="Helical" evidence="10">
    <location>
        <begin position="210"/>
        <end position="231"/>
    </location>
</feature>
<sequence>MRITAPLRRSGAGPRRADAGAGSGHWHDERVHIAFGIVALIAVAVALAALARRLGMAEPLLLTVAGVVASYLPFVPQIDINPEWVLLGLLPPLLYTAAISTSLLEFKPKKVSITLLSVGLVLATTFAVAAVVWWLLPVPFAAAVALGAIVAPPDAVAAIAVARRVGMPRRIVTLLEGESLFNDATALVALRTAIAAMAGSFSVWQAGGDFVYAAAGGAVIGIVAAAVLVLVRRRITDPVLDTGVSLLAPFVAYLPAEAAHASGVIAVVVCGLILGQGAPVWQSAASRVAERTNWRTIQFLLESAVFLLIGLQVRHIVDDAWNSGLDHATIVFTAVAVLATVIVVRPVWVFPATYFSWFVESRPRGKPKPAWTGPAVVSWAGMRGVVTLAAATLLPDDTPQLATLKLLALVVVGGTLLLQGISLPALVRMLRLRGPSRAEDALQEAALLQQATAAGLEALDGAVAPETPPEVVASLRDRVARRTHAAWEQLGRAESLRVTPSGEYRRLRLVMLHAERAAVLRARDAGGIDHEVLEQVMTAIDLEESTIDRISEADDDGAIEPLAGPLSGGCEHLLDAPQTRVPDHPDACSECVAEGLTWVHLRMCLTCGHIACCDSSVGNHATKHFQGTDHPVMRSVEPGETWRWCYVDEILG</sequence>
<feature type="transmembrane region" description="Helical" evidence="10">
    <location>
        <begin position="329"/>
        <end position="350"/>
    </location>
</feature>
<accession>A0A7X6LW41</accession>
<feature type="transmembrane region" description="Helical" evidence="10">
    <location>
        <begin position="299"/>
        <end position="317"/>
    </location>
</feature>
<name>A0A7X6LW41_9NOCA</name>
<evidence type="ECO:0000313" key="14">
    <source>
        <dbReference type="Proteomes" id="UP000523447"/>
    </source>
</evidence>
<comment type="function">
    <text evidence="10">Na(+)/H(+) antiporter that extrudes sodium in exchange for external protons.</text>
</comment>
<dbReference type="AlphaFoldDB" id="A0A7X6LW41"/>
<gene>
    <name evidence="13" type="ORF">HGA07_06125</name>
</gene>
<feature type="region of interest" description="Disordered" evidence="11">
    <location>
        <begin position="1"/>
        <end position="24"/>
    </location>
</feature>
<dbReference type="GO" id="GO:0008270">
    <property type="term" value="F:zinc ion binding"/>
    <property type="evidence" value="ECO:0007669"/>
    <property type="project" value="InterPro"/>
</dbReference>
<feature type="transmembrane region" description="Helical" evidence="10">
    <location>
        <begin position="184"/>
        <end position="204"/>
    </location>
</feature>
<evidence type="ECO:0000256" key="1">
    <source>
        <dbReference type="ARBA" id="ARBA00004651"/>
    </source>
</evidence>
<evidence type="ECO:0000256" key="5">
    <source>
        <dbReference type="ARBA" id="ARBA00022989"/>
    </source>
</evidence>
<keyword evidence="14" id="KW-1185">Reference proteome</keyword>
<protein>
    <submittedName>
        <fullName evidence="13">Na+/H+ antiporter</fullName>
    </submittedName>
</protein>
<feature type="transmembrane region" description="Helical" evidence="10">
    <location>
        <begin position="31"/>
        <end position="51"/>
    </location>
</feature>
<keyword evidence="3 10" id="KW-1003">Cell membrane</keyword>
<dbReference type="InterPro" id="IPR006153">
    <property type="entry name" value="Cation/H_exchanger_TM"/>
</dbReference>
<feature type="transmembrane region" description="Helical" evidence="10">
    <location>
        <begin position="142"/>
        <end position="163"/>
    </location>
</feature>
<evidence type="ECO:0000256" key="10">
    <source>
        <dbReference type="RuleBase" id="RU366002"/>
    </source>
</evidence>
<evidence type="ECO:0000256" key="11">
    <source>
        <dbReference type="SAM" id="MobiDB-lite"/>
    </source>
</evidence>
<dbReference type="GO" id="GO:0015385">
    <property type="term" value="F:sodium:proton antiporter activity"/>
    <property type="evidence" value="ECO:0007669"/>
    <property type="project" value="InterPro"/>
</dbReference>
<dbReference type="PANTHER" id="PTHR10110:SF86">
    <property type="entry name" value="SODIUM_HYDROGEN EXCHANGER 7"/>
    <property type="match status" value="1"/>
</dbReference>
<evidence type="ECO:0000256" key="9">
    <source>
        <dbReference type="ARBA" id="ARBA00023201"/>
    </source>
</evidence>
<dbReference type="GO" id="GO:0051453">
    <property type="term" value="P:regulation of intracellular pH"/>
    <property type="evidence" value="ECO:0007669"/>
    <property type="project" value="TreeGrafter"/>
</dbReference>
<keyword evidence="8 10" id="KW-0472">Membrane</keyword>
<feature type="transmembrane region" description="Helical" evidence="10">
    <location>
        <begin position="84"/>
        <end position="106"/>
    </location>
</feature>
<comment type="caution">
    <text evidence="13">The sequence shown here is derived from an EMBL/GenBank/DDBJ whole genome shotgun (WGS) entry which is preliminary data.</text>
</comment>
<dbReference type="InterPro" id="IPR018422">
    <property type="entry name" value="Cation/H_exchanger_CPA1"/>
</dbReference>
<keyword evidence="9 10" id="KW-0739">Sodium transport</keyword>
<comment type="subcellular location">
    <subcellularLocation>
        <location evidence="1 10">Cell membrane</location>
        <topology evidence="1 10">Multi-pass membrane protein</topology>
    </subcellularLocation>
</comment>
<dbReference type="GO" id="GO:0005886">
    <property type="term" value="C:plasma membrane"/>
    <property type="evidence" value="ECO:0007669"/>
    <property type="project" value="UniProtKB-SubCell"/>
</dbReference>
<keyword evidence="6 10" id="KW-0915">Sodium</keyword>
<dbReference type="InterPro" id="IPR013083">
    <property type="entry name" value="Znf_RING/FYVE/PHD"/>
</dbReference>
<keyword evidence="2 10" id="KW-0813">Transport</keyword>
<dbReference type="PANTHER" id="PTHR10110">
    <property type="entry name" value="SODIUM/HYDROGEN EXCHANGER"/>
    <property type="match status" value="1"/>
</dbReference>
<keyword evidence="5 10" id="KW-1133">Transmembrane helix</keyword>
<evidence type="ECO:0000256" key="4">
    <source>
        <dbReference type="ARBA" id="ARBA00022692"/>
    </source>
</evidence>
<dbReference type="SUPFAM" id="SSF57850">
    <property type="entry name" value="RING/U-box"/>
    <property type="match status" value="1"/>
</dbReference>
<proteinExistence type="inferred from homology"/>
<keyword evidence="4 10" id="KW-0812">Transmembrane</keyword>
<dbReference type="Gene3D" id="3.30.40.10">
    <property type="entry name" value="Zinc/RING finger domain, C3HC4 (zinc finger)"/>
    <property type="match status" value="1"/>
</dbReference>
<evidence type="ECO:0000313" key="13">
    <source>
        <dbReference type="EMBL" id="NKY85199.1"/>
    </source>
</evidence>
<comment type="similarity">
    <text evidence="10">Belongs to the monovalent cation:proton antiporter 1 (CPA1) transporter (TC 2.A.36) family.</text>
</comment>
<evidence type="ECO:0000259" key="12">
    <source>
        <dbReference type="PROSITE" id="PS50271"/>
    </source>
</evidence>
<dbReference type="GO" id="GO:0098719">
    <property type="term" value="P:sodium ion import across plasma membrane"/>
    <property type="evidence" value="ECO:0007669"/>
    <property type="project" value="TreeGrafter"/>
</dbReference>
<organism evidence="13 14">
    <name type="scientific">Nocardia veterana</name>
    <dbReference type="NCBI Taxonomy" id="132249"/>
    <lineage>
        <taxon>Bacteria</taxon>
        <taxon>Bacillati</taxon>
        <taxon>Actinomycetota</taxon>
        <taxon>Actinomycetes</taxon>
        <taxon>Mycobacteriales</taxon>
        <taxon>Nocardiaceae</taxon>
        <taxon>Nocardia</taxon>
    </lineage>
</organism>
<evidence type="ECO:0000256" key="3">
    <source>
        <dbReference type="ARBA" id="ARBA00022475"/>
    </source>
</evidence>
<feature type="transmembrane region" description="Helical" evidence="10">
    <location>
        <begin position="60"/>
        <end position="78"/>
    </location>
</feature>
<dbReference type="InterPro" id="IPR004705">
    <property type="entry name" value="Cation/H_exchanger_CPA1_bac"/>
</dbReference>
<dbReference type="Pfam" id="PF00999">
    <property type="entry name" value="Na_H_Exchanger"/>
    <property type="match status" value="1"/>
</dbReference>